<evidence type="ECO:0000313" key="2">
    <source>
        <dbReference type="Proteomes" id="UP000274131"/>
    </source>
</evidence>
<reference evidence="3" key="1">
    <citation type="submission" date="2017-02" db="UniProtKB">
        <authorList>
            <consortium name="WormBaseParasite"/>
        </authorList>
    </citation>
    <scope>IDENTIFICATION</scope>
</reference>
<gene>
    <name evidence="1" type="ORF">EVEC_LOCUS5631</name>
</gene>
<sequence>MSSTYNHIPFTASMFYGDSRQHFGYTLAKENSSAIHAMRLFYEFSGLNRLTPNDVGREKVVGLVDGEVSSAFQQNKLQNKIAEEVCRCSSAIVDHLIKTIKAQVVSQPQAIVSSSAASYSQTSFSNFRKSNRTAECLTAQMTAFSPLSMICAVLLPIPLPFCMSHRLFAGANGSFYRKDSAVVLHNDCYQLCSYDVDNQSFAKSTESGSPHRNSVYPDVNEYFEERAKIFKSQVQYTRKKIFHNDSSDEFESQESAGKVGTEMPA</sequence>
<keyword evidence="2" id="KW-1185">Reference proteome</keyword>
<dbReference type="WBParaSite" id="EVEC_0000602001-mRNA-1">
    <property type="protein sequence ID" value="EVEC_0000602001-mRNA-1"/>
    <property type="gene ID" value="EVEC_0000602001"/>
</dbReference>
<protein>
    <submittedName>
        <fullName evidence="1 3">Uncharacterized protein</fullName>
    </submittedName>
</protein>
<reference evidence="1 2" key="2">
    <citation type="submission" date="2018-10" db="EMBL/GenBank/DDBJ databases">
        <authorList>
            <consortium name="Pathogen Informatics"/>
        </authorList>
    </citation>
    <scope>NUCLEOTIDE SEQUENCE [LARGE SCALE GENOMIC DNA]</scope>
</reference>
<proteinExistence type="predicted"/>
<organism evidence="3">
    <name type="scientific">Enterobius vermicularis</name>
    <name type="common">Human pinworm</name>
    <dbReference type="NCBI Taxonomy" id="51028"/>
    <lineage>
        <taxon>Eukaryota</taxon>
        <taxon>Metazoa</taxon>
        <taxon>Ecdysozoa</taxon>
        <taxon>Nematoda</taxon>
        <taxon>Chromadorea</taxon>
        <taxon>Rhabditida</taxon>
        <taxon>Spirurina</taxon>
        <taxon>Oxyuridomorpha</taxon>
        <taxon>Oxyuroidea</taxon>
        <taxon>Oxyuridae</taxon>
        <taxon>Enterobius</taxon>
    </lineage>
</organism>
<dbReference type="EMBL" id="UXUI01008221">
    <property type="protein sequence ID" value="VDD90880.1"/>
    <property type="molecule type" value="Genomic_DNA"/>
</dbReference>
<evidence type="ECO:0000313" key="3">
    <source>
        <dbReference type="WBParaSite" id="EVEC_0000602001-mRNA-1"/>
    </source>
</evidence>
<evidence type="ECO:0000313" key="1">
    <source>
        <dbReference type="EMBL" id="VDD90880.1"/>
    </source>
</evidence>
<accession>A0A0N4V6X1</accession>
<dbReference type="Proteomes" id="UP000274131">
    <property type="component" value="Unassembled WGS sequence"/>
</dbReference>
<name>A0A0N4V6X1_ENTVE</name>
<dbReference type="AlphaFoldDB" id="A0A0N4V6X1"/>